<dbReference type="Pfam" id="PF08478">
    <property type="entry name" value="POTRA_1"/>
    <property type="match status" value="1"/>
</dbReference>
<comment type="caution">
    <text evidence="10">The sequence shown here is derived from an EMBL/GenBank/DDBJ whole genome shotgun (WGS) entry which is preliminary data.</text>
</comment>
<dbReference type="Gene3D" id="3.10.20.310">
    <property type="entry name" value="membrane protein fhac"/>
    <property type="match status" value="1"/>
</dbReference>
<dbReference type="HOGENOM" id="CLU_047677_0_0_11"/>
<dbReference type="RefSeq" id="WP_006293346.1">
    <property type="nucleotide sequence ID" value="NZ_GG770225.1"/>
</dbReference>
<sequence>MPHLFGHSHQSDSGNKTDSGQQSGSPFRSNRKVRSVGSTGGRFTDARKLSSRQENQPDPAGKPDVRPKIISFSQRQQEQKRVRSRLIIWRVLVFIGILAVLAATVWSLFFSPLLALRAESIQVRGSNEWVTEQQVAAIASQQKGRSLLLIDSQSINEQVAAIPGARGATVSRNFPHGITVTVSASKPAAILCNSAHATEAVDSQGRVMTGQKASTAGIPLINVSDFSSALKNNAVKQALKVLAALPDDMRSQITSVTARTQDSVITVLRSGFTVMWGNSSQMSFKIAIVQRTMAKLTEEKSDNRVIDVSAPDYPIAKKSLGTK</sequence>
<dbReference type="EMBL" id="ADCX01000004">
    <property type="protein sequence ID" value="EFG27326.1"/>
    <property type="molecule type" value="Genomic_DNA"/>
</dbReference>
<dbReference type="InterPro" id="IPR005548">
    <property type="entry name" value="Cell_div_FtsQ/DivIB_C"/>
</dbReference>
<evidence type="ECO:0000313" key="10">
    <source>
        <dbReference type="EMBL" id="EFG27326.1"/>
    </source>
</evidence>
<reference evidence="10 11" key="1">
    <citation type="submission" date="2012-01" db="EMBL/GenBank/DDBJ databases">
        <title>The Genome Sequence of Scardovia inopinata F0304.</title>
        <authorList>
            <consortium name="The Broad Institute Genome Sequencing Platform"/>
            <person name="Ward D."/>
            <person name="Earl A."/>
            <person name="Feldgarden M."/>
            <person name="Gevers D."/>
            <person name="Young S."/>
            <person name="Zeng Q."/>
            <person name="Koehrsen M."/>
            <person name="Alvarado L."/>
            <person name="Berlin A.M."/>
            <person name="Borenstein D."/>
            <person name="Chapman S.B."/>
            <person name="Chen Z."/>
            <person name="Engels R."/>
            <person name="Freedman E."/>
            <person name="Gellesch M."/>
            <person name="Goldberg J."/>
            <person name="Griggs A."/>
            <person name="Gujja S."/>
            <person name="Heilman E.R."/>
            <person name="Heiman D.I."/>
            <person name="Hepburn T.A."/>
            <person name="Howarth C."/>
            <person name="Jen D."/>
            <person name="Larson L."/>
            <person name="Mehta T."/>
            <person name="Park D."/>
            <person name="Pearson M."/>
            <person name="Richards J."/>
            <person name="Roberts A."/>
            <person name="Saif S."/>
            <person name="Shea T.D."/>
            <person name="Shenoy N."/>
            <person name="Sisk P."/>
            <person name="Stolte C."/>
            <person name="Sykes S.N."/>
            <person name="Walk T."/>
            <person name="White J."/>
            <person name="Yandava C."/>
            <person name="Izard J."/>
            <person name="Baranova O.V."/>
            <person name="Blanton J.M."/>
            <person name="Tanner A.C."/>
            <person name="Dewhirst F."/>
            <person name="Haas B."/>
            <person name="Nusbaum C."/>
            <person name="Birren B."/>
        </authorList>
    </citation>
    <scope>NUCLEOTIDE SEQUENCE [LARGE SCALE GENOMIC DNA]</scope>
    <source>
        <strain evidence="10 11">F0304</strain>
    </source>
</reference>
<keyword evidence="2" id="KW-0132">Cell division</keyword>
<dbReference type="Proteomes" id="UP000005777">
    <property type="component" value="Unassembled WGS sequence"/>
</dbReference>
<dbReference type="PANTHER" id="PTHR37820:SF1">
    <property type="entry name" value="CELL DIVISION PROTEIN FTSQ"/>
    <property type="match status" value="1"/>
</dbReference>
<name>W5IK79_SCAIO</name>
<evidence type="ECO:0000259" key="8">
    <source>
        <dbReference type="Pfam" id="PF03799"/>
    </source>
</evidence>
<keyword evidence="3 7" id="KW-0812">Transmembrane</keyword>
<feature type="transmembrane region" description="Helical" evidence="7">
    <location>
        <begin position="87"/>
        <end position="109"/>
    </location>
</feature>
<feature type="domain" description="Cell division protein FtsQ/DivIB C-terminal" evidence="8">
    <location>
        <begin position="198"/>
        <end position="308"/>
    </location>
</feature>
<feature type="domain" description="POTRA" evidence="9">
    <location>
        <begin position="117"/>
        <end position="182"/>
    </location>
</feature>
<evidence type="ECO:0000256" key="2">
    <source>
        <dbReference type="ARBA" id="ARBA00022618"/>
    </source>
</evidence>
<gene>
    <name evidence="10" type="ORF">HMPREF9020_00968</name>
</gene>
<dbReference type="GO" id="GO:0005886">
    <property type="term" value="C:plasma membrane"/>
    <property type="evidence" value="ECO:0007669"/>
    <property type="project" value="TreeGrafter"/>
</dbReference>
<dbReference type="AlphaFoldDB" id="W5IK79"/>
<keyword evidence="1" id="KW-1003">Cell membrane</keyword>
<evidence type="ECO:0000256" key="1">
    <source>
        <dbReference type="ARBA" id="ARBA00022475"/>
    </source>
</evidence>
<evidence type="ECO:0000313" key="11">
    <source>
        <dbReference type="Proteomes" id="UP000005777"/>
    </source>
</evidence>
<evidence type="ECO:0000256" key="7">
    <source>
        <dbReference type="SAM" id="Phobius"/>
    </source>
</evidence>
<protein>
    <submittedName>
        <fullName evidence="10">Uncharacterized protein</fullName>
    </submittedName>
</protein>
<dbReference type="eggNOG" id="COG1589">
    <property type="taxonomic scope" value="Bacteria"/>
</dbReference>
<keyword evidence="5" id="KW-0131">Cell cycle</keyword>
<accession>W5IK79</accession>
<evidence type="ECO:0000259" key="9">
    <source>
        <dbReference type="Pfam" id="PF08478"/>
    </source>
</evidence>
<dbReference type="InterPro" id="IPR013685">
    <property type="entry name" value="POTRA_FtsQ_type"/>
</dbReference>
<feature type="compositionally biased region" description="Polar residues" evidence="6">
    <location>
        <begin position="11"/>
        <end position="28"/>
    </location>
</feature>
<evidence type="ECO:0000256" key="6">
    <source>
        <dbReference type="SAM" id="MobiDB-lite"/>
    </source>
</evidence>
<organism evidence="10 11">
    <name type="scientific">Scardovia inopinata F0304</name>
    <dbReference type="NCBI Taxonomy" id="641146"/>
    <lineage>
        <taxon>Bacteria</taxon>
        <taxon>Bacillati</taxon>
        <taxon>Actinomycetota</taxon>
        <taxon>Actinomycetes</taxon>
        <taxon>Bifidobacteriales</taxon>
        <taxon>Bifidobacteriaceae</taxon>
        <taxon>Scardovia</taxon>
    </lineage>
</organism>
<evidence type="ECO:0000256" key="3">
    <source>
        <dbReference type="ARBA" id="ARBA00022692"/>
    </source>
</evidence>
<keyword evidence="11" id="KW-1185">Reference proteome</keyword>
<dbReference type="Pfam" id="PF03799">
    <property type="entry name" value="FtsQ_DivIB_C"/>
    <property type="match status" value="1"/>
</dbReference>
<dbReference type="InterPro" id="IPR050487">
    <property type="entry name" value="FtsQ_DivIB"/>
</dbReference>
<keyword evidence="7" id="KW-0472">Membrane</keyword>
<proteinExistence type="predicted"/>
<feature type="region of interest" description="Disordered" evidence="6">
    <location>
        <begin position="1"/>
        <end position="74"/>
    </location>
</feature>
<dbReference type="PANTHER" id="PTHR37820">
    <property type="entry name" value="CELL DIVISION PROTEIN DIVIB"/>
    <property type="match status" value="1"/>
</dbReference>
<dbReference type="GO" id="GO:0051301">
    <property type="term" value="P:cell division"/>
    <property type="evidence" value="ECO:0007669"/>
    <property type="project" value="UniProtKB-KW"/>
</dbReference>
<evidence type="ECO:0000256" key="4">
    <source>
        <dbReference type="ARBA" id="ARBA00022989"/>
    </source>
</evidence>
<keyword evidence="4 7" id="KW-1133">Transmembrane helix</keyword>
<evidence type="ECO:0000256" key="5">
    <source>
        <dbReference type="ARBA" id="ARBA00023306"/>
    </source>
</evidence>